<gene>
    <name evidence="2" type="ORF">BIZ92_11465</name>
</gene>
<keyword evidence="1" id="KW-0812">Transmembrane</keyword>
<name>A0A1R1JQF6_ALCXX</name>
<dbReference type="OrthoDB" id="9926555at2"/>
<organism evidence="2 3">
    <name type="scientific">Alcaligenes xylosoxydans xylosoxydans</name>
    <name type="common">Achromobacter xylosoxidans</name>
    <dbReference type="NCBI Taxonomy" id="85698"/>
    <lineage>
        <taxon>Bacteria</taxon>
        <taxon>Pseudomonadati</taxon>
        <taxon>Pseudomonadota</taxon>
        <taxon>Betaproteobacteria</taxon>
        <taxon>Burkholderiales</taxon>
        <taxon>Alcaligenaceae</taxon>
        <taxon>Achromobacter</taxon>
    </lineage>
</organism>
<protein>
    <submittedName>
        <fullName evidence="2">Uncharacterized protein</fullName>
    </submittedName>
</protein>
<evidence type="ECO:0000313" key="3">
    <source>
        <dbReference type="Proteomes" id="UP000187251"/>
    </source>
</evidence>
<sequence>MALGPRGLFETLEDGTIIYYGRMGWNKPGYIVDEATMRAIQRLTAASTGTAILTIPALFRAGFLWLSLALGIILVAVTHVQHKKLVKDLPVSTLHCTPGFRRRFVLISVDMSYFVPVLCLIFAFPLLAWIGWSRLDDPDIKPILSWAALAGAALGWLFSAAMLSVKVTMSVRRVRAWLKDRRK</sequence>
<evidence type="ECO:0000256" key="1">
    <source>
        <dbReference type="SAM" id="Phobius"/>
    </source>
</evidence>
<dbReference type="Proteomes" id="UP000187251">
    <property type="component" value="Unassembled WGS sequence"/>
</dbReference>
<comment type="caution">
    <text evidence="2">The sequence shown here is derived from an EMBL/GenBank/DDBJ whole genome shotgun (WGS) entry which is preliminary data.</text>
</comment>
<feature type="transmembrane region" description="Helical" evidence="1">
    <location>
        <begin position="111"/>
        <end position="131"/>
    </location>
</feature>
<accession>A0A1R1JQF6</accession>
<evidence type="ECO:0000313" key="2">
    <source>
        <dbReference type="EMBL" id="OMG83332.1"/>
    </source>
</evidence>
<keyword evidence="1" id="KW-1133">Transmembrane helix</keyword>
<dbReference type="RefSeq" id="WP_076413766.1">
    <property type="nucleotide sequence ID" value="NZ_AP028040.1"/>
</dbReference>
<dbReference type="AlphaFoldDB" id="A0A1R1JQF6"/>
<reference evidence="2 3" key="1">
    <citation type="submission" date="2016-09" db="EMBL/GenBank/DDBJ databases">
        <title>Phylogenomics of Achromobacter.</title>
        <authorList>
            <person name="Jeukens J."/>
            <person name="Freschi L."/>
            <person name="Vincent A.T."/>
            <person name="Emond-Rheault J.-G."/>
            <person name="Kukavica-Ibrulj I."/>
            <person name="Charette S.J."/>
            <person name="Levesque R.C."/>
        </authorList>
    </citation>
    <scope>NUCLEOTIDE SEQUENCE [LARGE SCALE GENOMIC DNA]</scope>
    <source>
        <strain evidence="2 3">AUS488</strain>
    </source>
</reference>
<feature type="transmembrane region" description="Helical" evidence="1">
    <location>
        <begin position="57"/>
        <end position="77"/>
    </location>
</feature>
<proteinExistence type="predicted"/>
<feature type="transmembrane region" description="Helical" evidence="1">
    <location>
        <begin position="143"/>
        <end position="165"/>
    </location>
</feature>
<keyword evidence="1" id="KW-0472">Membrane</keyword>
<dbReference type="EMBL" id="MJMN01000024">
    <property type="protein sequence ID" value="OMG83332.1"/>
    <property type="molecule type" value="Genomic_DNA"/>
</dbReference>